<comment type="caution">
    <text evidence="2">The sequence shown here is derived from an EMBL/GenBank/DDBJ whole genome shotgun (WGS) entry which is preliminary data.</text>
</comment>
<dbReference type="InterPro" id="IPR055259">
    <property type="entry name" value="YkvP/CgeB_Glyco_trans-like"/>
</dbReference>
<evidence type="ECO:0000259" key="1">
    <source>
        <dbReference type="Pfam" id="PF13524"/>
    </source>
</evidence>
<sequence>MRLFQNSGLYPSYLARLNKLAADASSFVERRRIFLEDRFGALHFLKPVLDGSSEAFFTNGDDETQQRLWAREQRIPGKPTLEAILLAQIEHHRTEVFYNMDPIRYPSHFVRKLPGCVKQALCWRAAPSGNADLTAYGAVLGNFPSILESWRSKGCRAEIFFPAHDPLMEQYGHGDRPIDVLFVGGYSRHHTARARTLELVASLEGTRQIVYCLDASRLTVFAESAIGAWLPLRKHRRPAAIARIARPPVFGRQLYGLIGSSKIVLNGAIDMAGLDRGNMRCFEAMGCGALLVSDAGNYPEGMDRDKTISTYESGADCLVEIENCLNNWSDVKQKAYQGRCKIRDLYSKERQWALFEKLLEGL</sequence>
<evidence type="ECO:0000313" key="2">
    <source>
        <dbReference type="EMBL" id="KRR06757.1"/>
    </source>
</evidence>
<keyword evidence="3" id="KW-1185">Reference proteome</keyword>
<reference evidence="2 3" key="1">
    <citation type="submission" date="2014-03" db="EMBL/GenBank/DDBJ databases">
        <title>Bradyrhizobium valentinum sp. nov., isolated from effective nodules of Lupinus mariae-josephae, a lupine endemic of basic-lime soils in Eastern Spain.</title>
        <authorList>
            <person name="Duran D."/>
            <person name="Rey L."/>
            <person name="Navarro A."/>
            <person name="Busquets A."/>
            <person name="Imperial J."/>
            <person name="Ruiz-Argueso T."/>
        </authorList>
    </citation>
    <scope>NUCLEOTIDE SEQUENCE [LARGE SCALE GENOMIC DNA]</scope>
    <source>
        <strain evidence="2 3">PAC68</strain>
    </source>
</reference>
<dbReference type="AlphaFoldDB" id="A0A0R3LLZ3"/>
<feature type="domain" description="Spore protein YkvP/CgeB glycosyl transferase-like" evidence="1">
    <location>
        <begin position="245"/>
        <end position="351"/>
    </location>
</feature>
<dbReference type="STRING" id="280332.CQ12_32060"/>
<evidence type="ECO:0000313" key="3">
    <source>
        <dbReference type="Proteomes" id="UP000050863"/>
    </source>
</evidence>
<protein>
    <recommendedName>
        <fullName evidence="1">Spore protein YkvP/CgeB glycosyl transferase-like domain-containing protein</fullName>
    </recommendedName>
</protein>
<name>A0A0R3LLZ3_9BRAD</name>
<dbReference type="Pfam" id="PF13524">
    <property type="entry name" value="Glyco_trans_1_2"/>
    <property type="match status" value="1"/>
</dbReference>
<gene>
    <name evidence="2" type="ORF">CQ12_32060</name>
</gene>
<dbReference type="Proteomes" id="UP000050863">
    <property type="component" value="Unassembled WGS sequence"/>
</dbReference>
<dbReference type="OrthoDB" id="7297944at2"/>
<accession>A0A0R3LLZ3</accession>
<dbReference type="EMBL" id="LLXZ01000108">
    <property type="protein sequence ID" value="KRR06757.1"/>
    <property type="molecule type" value="Genomic_DNA"/>
</dbReference>
<organism evidence="2 3">
    <name type="scientific">Bradyrhizobium jicamae</name>
    <dbReference type="NCBI Taxonomy" id="280332"/>
    <lineage>
        <taxon>Bacteria</taxon>
        <taxon>Pseudomonadati</taxon>
        <taxon>Pseudomonadota</taxon>
        <taxon>Alphaproteobacteria</taxon>
        <taxon>Hyphomicrobiales</taxon>
        <taxon>Nitrobacteraceae</taxon>
        <taxon>Bradyrhizobium</taxon>
    </lineage>
</organism>
<proteinExistence type="predicted"/>
<dbReference type="RefSeq" id="WP_057836580.1">
    <property type="nucleotide sequence ID" value="NZ_LLXZ01000108.1"/>
</dbReference>